<gene>
    <name evidence="10" type="ORF">BST15_05635</name>
    <name evidence="11" type="ORF">E6Q54_08150</name>
    <name evidence="9" type="ORF">WR43_21850</name>
</gene>
<evidence type="ECO:0000256" key="6">
    <source>
        <dbReference type="SAM" id="MobiDB-lite"/>
    </source>
</evidence>
<feature type="binding site" evidence="4">
    <location>
        <position position="208"/>
    </location>
    <ligand>
        <name>Zn(2+)</name>
        <dbReference type="ChEBI" id="CHEBI:29105"/>
    </ligand>
</feature>
<dbReference type="OrthoDB" id="6899210at2"/>
<dbReference type="Proteomes" id="UP000034416">
    <property type="component" value="Unassembled WGS sequence"/>
</dbReference>
<reference evidence="11 14" key="3">
    <citation type="submission" date="2018-09" db="EMBL/GenBank/DDBJ databases">
        <title>Metagenome Assembled Genomes from an Advanced Water Purification Facility.</title>
        <authorList>
            <person name="Stamps B.W."/>
            <person name="Spear J.R."/>
        </authorList>
    </citation>
    <scope>NUCLEOTIDE SEQUENCE [LARGE SCALE GENOMIC DNA]</scope>
    <source>
        <strain evidence="11">Bin_29_2</strain>
    </source>
</reference>
<comment type="catalytic activity">
    <reaction evidence="5">
        <text>an N-acylsphing-4-enine + H2O = sphing-4-enine + a fatty acid</text>
        <dbReference type="Rhea" id="RHEA:20856"/>
        <dbReference type="ChEBI" id="CHEBI:15377"/>
        <dbReference type="ChEBI" id="CHEBI:28868"/>
        <dbReference type="ChEBI" id="CHEBI:52639"/>
        <dbReference type="ChEBI" id="CHEBI:57756"/>
        <dbReference type="EC" id="3.5.1.23"/>
    </reaction>
</comment>
<feature type="binding site" evidence="4">
    <location>
        <position position="426"/>
    </location>
    <ligand>
        <name>Zn(2+)</name>
        <dbReference type="ChEBI" id="CHEBI:29105"/>
    </ligand>
</feature>
<dbReference type="GO" id="GO:0005576">
    <property type="term" value="C:extracellular region"/>
    <property type="evidence" value="ECO:0007669"/>
    <property type="project" value="TreeGrafter"/>
</dbReference>
<accession>A0A0M2WHR0</accession>
<dbReference type="STRING" id="342002.BST15_05635"/>
<keyword evidence="2 5" id="KW-0378">Hydrolase</keyword>
<evidence type="ECO:0000313" key="13">
    <source>
        <dbReference type="Proteomes" id="UP000192327"/>
    </source>
</evidence>
<feature type="region of interest" description="Disordered" evidence="6">
    <location>
        <begin position="500"/>
        <end position="532"/>
    </location>
</feature>
<dbReference type="GO" id="GO:0017040">
    <property type="term" value="F:N-acylsphingosine amidohydrolase activity"/>
    <property type="evidence" value="ECO:0007669"/>
    <property type="project" value="UniProtKB-UniRule"/>
</dbReference>
<dbReference type="AlphaFoldDB" id="A0A0M2WHR0"/>
<protein>
    <recommendedName>
        <fullName evidence="5">Neutral ceramidase</fullName>
        <ecNumber evidence="5">3.5.1.23</ecNumber>
    </recommendedName>
</protein>
<evidence type="ECO:0000313" key="10">
    <source>
        <dbReference type="EMBL" id="ORA00175.1"/>
    </source>
</evidence>
<dbReference type="RefSeq" id="WP_046686386.1">
    <property type="nucleotide sequence ID" value="NZ_JACKUJ010000019.1"/>
</dbReference>
<comment type="similarity">
    <text evidence="1 5">Belongs to the neutral ceramidase family.</text>
</comment>
<keyword evidence="13" id="KW-1185">Reference proteome</keyword>
<feature type="region of interest" description="Disordered" evidence="6">
    <location>
        <begin position="255"/>
        <end position="275"/>
    </location>
</feature>
<dbReference type="EC" id="3.5.1.23" evidence="5"/>
<keyword evidence="4" id="KW-0479">Metal-binding</keyword>
<evidence type="ECO:0000256" key="1">
    <source>
        <dbReference type="ARBA" id="ARBA00009835"/>
    </source>
</evidence>
<organism evidence="9 12">
    <name type="scientific">Mycolicibacter arupensis</name>
    <dbReference type="NCBI Taxonomy" id="342002"/>
    <lineage>
        <taxon>Bacteria</taxon>
        <taxon>Bacillati</taxon>
        <taxon>Actinomycetota</taxon>
        <taxon>Actinomycetes</taxon>
        <taxon>Mycobacteriales</taxon>
        <taxon>Mycobacteriaceae</taxon>
        <taxon>Mycolicibacter</taxon>
    </lineage>
</organism>
<evidence type="ECO:0000256" key="2">
    <source>
        <dbReference type="ARBA" id="ARBA00022801"/>
    </source>
</evidence>
<evidence type="ECO:0000313" key="12">
    <source>
        <dbReference type="Proteomes" id="UP000034416"/>
    </source>
</evidence>
<keyword evidence="5" id="KW-0746">Sphingolipid metabolism</keyword>
<dbReference type="Gene3D" id="2.60.40.2300">
    <property type="entry name" value="Neutral/alkaline non-lysosomal ceramidase, C-terminal domain"/>
    <property type="match status" value="1"/>
</dbReference>
<feature type="binding site" evidence="4">
    <location>
        <position position="462"/>
    </location>
    <ligand>
        <name>Zn(2+)</name>
        <dbReference type="ChEBI" id="CHEBI:29105"/>
    </ligand>
</feature>
<dbReference type="Pfam" id="PF17048">
    <property type="entry name" value="Ceramidse_alk_C"/>
    <property type="match status" value="1"/>
</dbReference>
<dbReference type="InterPro" id="IPR038445">
    <property type="entry name" value="NCDase_C_sf"/>
</dbReference>
<evidence type="ECO:0000256" key="3">
    <source>
        <dbReference type="PIRSR" id="PIRSR606823-1"/>
    </source>
</evidence>
<dbReference type="Proteomes" id="UP000321797">
    <property type="component" value="Unassembled WGS sequence"/>
</dbReference>
<dbReference type="PANTHER" id="PTHR12670">
    <property type="entry name" value="CERAMIDASE"/>
    <property type="match status" value="1"/>
</dbReference>
<dbReference type="PANTHER" id="PTHR12670:SF1">
    <property type="entry name" value="NEUTRAL CERAMIDASE"/>
    <property type="match status" value="1"/>
</dbReference>
<proteinExistence type="inferred from homology"/>
<feature type="domain" description="Neutral/alkaline non-lysosomal ceramidase C-terminal" evidence="8">
    <location>
        <begin position="494"/>
        <end position="650"/>
    </location>
</feature>
<dbReference type="InterPro" id="IPR006823">
    <property type="entry name" value="Ceramidase_alk"/>
</dbReference>
<reference evidence="10 13" key="2">
    <citation type="submission" date="2016-12" db="EMBL/GenBank/DDBJ databases">
        <title>The new phylogeny of genus Mycobacterium.</title>
        <authorList>
            <person name="Tortoli E."/>
            <person name="Trovato A."/>
            <person name="Cirillo D.M."/>
        </authorList>
    </citation>
    <scope>NUCLEOTIDE SEQUENCE [LARGE SCALE GENOMIC DNA]</scope>
    <source>
        <strain evidence="10 13">DSM 44942</strain>
    </source>
</reference>
<name>A0A0M2WHR0_9MYCO</name>
<feature type="active site" description="Nucleophile" evidence="3">
    <location>
        <position position="261"/>
    </location>
</feature>
<dbReference type="EMBL" id="SSGD01000038">
    <property type="protein sequence ID" value="TXI57340.1"/>
    <property type="molecule type" value="Genomic_DNA"/>
</dbReference>
<evidence type="ECO:0000256" key="4">
    <source>
        <dbReference type="PIRSR" id="PIRSR606823-2"/>
    </source>
</evidence>
<dbReference type="PATRIC" id="fig|342002.3.peg.2018"/>
<dbReference type="EMBL" id="LASW02000022">
    <property type="protein sequence ID" value="KKO60783.1"/>
    <property type="molecule type" value="Genomic_DNA"/>
</dbReference>
<comment type="caution">
    <text evidence="9">The sequence shown here is derived from an EMBL/GenBank/DDBJ whole genome shotgun (WGS) entry which is preliminary data.</text>
</comment>
<evidence type="ECO:0000313" key="11">
    <source>
        <dbReference type="EMBL" id="TXI57340.1"/>
    </source>
</evidence>
<feature type="compositionally biased region" description="Polar residues" evidence="6">
    <location>
        <begin position="255"/>
        <end position="267"/>
    </location>
</feature>
<evidence type="ECO:0000313" key="14">
    <source>
        <dbReference type="Proteomes" id="UP000321797"/>
    </source>
</evidence>
<dbReference type="EMBL" id="MVHH01000007">
    <property type="protein sequence ID" value="ORA00175.1"/>
    <property type="molecule type" value="Genomic_DNA"/>
</dbReference>
<dbReference type="Pfam" id="PF04734">
    <property type="entry name" value="Ceramidase_alk"/>
    <property type="match status" value="1"/>
</dbReference>
<dbReference type="InterPro" id="IPR031329">
    <property type="entry name" value="NEUT/ALK_ceramidase_N"/>
</dbReference>
<dbReference type="Proteomes" id="UP000192327">
    <property type="component" value="Unassembled WGS sequence"/>
</dbReference>
<dbReference type="InterPro" id="IPR031331">
    <property type="entry name" value="NEUT/ALK_ceramidase_C"/>
</dbReference>
<keyword evidence="5" id="KW-0443">Lipid metabolism</keyword>
<feature type="binding site" evidence="4">
    <location>
        <position position="100"/>
    </location>
    <ligand>
        <name>Zn(2+)</name>
        <dbReference type="ChEBI" id="CHEBI:29105"/>
    </ligand>
</feature>
<evidence type="ECO:0000313" key="9">
    <source>
        <dbReference type="EMBL" id="KKO60783.1"/>
    </source>
</evidence>
<feature type="domain" description="Neutral/alkaline non-lysosomal ceramidase N-terminal" evidence="7">
    <location>
        <begin position="5"/>
        <end position="491"/>
    </location>
</feature>
<dbReference type="GO" id="GO:0046512">
    <property type="term" value="P:sphingosine biosynthetic process"/>
    <property type="evidence" value="ECO:0007669"/>
    <property type="project" value="TreeGrafter"/>
</dbReference>
<comment type="cofactor">
    <cofactor evidence="4">
        <name>Zn(2+)</name>
        <dbReference type="ChEBI" id="CHEBI:29105"/>
    </cofactor>
    <text evidence="4">Binds 1 zinc ion per subunit.</text>
</comment>
<dbReference type="GO" id="GO:0046872">
    <property type="term" value="F:metal ion binding"/>
    <property type="evidence" value="ECO:0007669"/>
    <property type="project" value="UniProtKB-KW"/>
</dbReference>
<evidence type="ECO:0000256" key="5">
    <source>
        <dbReference type="RuleBase" id="RU366019"/>
    </source>
</evidence>
<evidence type="ECO:0000259" key="8">
    <source>
        <dbReference type="Pfam" id="PF17048"/>
    </source>
</evidence>
<sequence length="654" mass="71015">MPDEYQVGRGIADITGEPAECGMLGYGVASQQTDGVHNRLRARAFVFVHDGPATAASRLLLVVAEVPLLVESVHHEVLGRLAASYGDLYTFRNVMLTATHTHSGPGGYCDHRLYNSNTNGFRQQTFDAIVDGICEAVAAAHADLAPASLSLAVGRLHDASCNRSPSSFARNPEADRAHFPDKIDPQTTLLRIERDGNLVGAVNWFATHGTSMTNRNTLISGDNKGFAAYQFERLDHGVDYLASTPQEFIAAFAQTNSGDMSPNTGQRPGSGPTDDEFENTRIIGGRQAAAATELTLGHGTDVSGGLDARTTYVDLTDFEVRPEFTGDGRTHRTGPAIAGASCVAGTDEGAGPLYPLLKQGRNRIFDGLVANTVYRLSPRLRDAHAPKGAVGPGTRLNKALSMLMPEGGPVQLLRIGQLYLIGIPAEVTIVAGLRLRRTVADIVGAELRDVLVAGYSNGYLHYVTTPEEYDEQRYEGGSTLFGRWELPALQQVVSELATAMRDQRPVSEGQRPAEPTRRRRSRRRAKPDALSAGRRFGDVLQAPLPEYRAGSTVSAEFVGAYPNNDLHRGGTYVRVERETGEGWQTVADDSDWSTMFRWRRAGRRGSTVAVSWTVPDDTAAGRYRLRYDGDARDREGRISAFTGATEPFDISPKR</sequence>
<reference evidence="9 12" key="1">
    <citation type="submission" date="2015-04" db="EMBL/GenBank/DDBJ databases">
        <title>Genome sequence of Mycobacterium arupense GUC1.</title>
        <authorList>
            <person name="Greninger A.L."/>
            <person name="Cunningham G."/>
            <person name="Chiu C.Y."/>
            <person name="Miller S."/>
        </authorList>
    </citation>
    <scope>NUCLEOTIDE SEQUENCE [LARGE SCALE GENOMIC DNA]</scope>
    <source>
        <strain evidence="9 12">GUC1</strain>
    </source>
</reference>
<dbReference type="GO" id="GO:0016020">
    <property type="term" value="C:membrane"/>
    <property type="evidence" value="ECO:0007669"/>
    <property type="project" value="GOC"/>
</dbReference>
<keyword evidence="4" id="KW-0862">Zinc</keyword>
<evidence type="ECO:0000259" key="7">
    <source>
        <dbReference type="Pfam" id="PF04734"/>
    </source>
</evidence>
<dbReference type="GO" id="GO:0042759">
    <property type="term" value="P:long-chain fatty acid biosynthetic process"/>
    <property type="evidence" value="ECO:0007669"/>
    <property type="project" value="TreeGrafter"/>
</dbReference>
<dbReference type="GO" id="GO:0046514">
    <property type="term" value="P:ceramide catabolic process"/>
    <property type="evidence" value="ECO:0007669"/>
    <property type="project" value="InterPro"/>
</dbReference>